<comment type="caution">
    <text evidence="7">The sequence shown here is derived from an EMBL/GenBank/DDBJ whole genome shotgun (WGS) entry which is preliminary data.</text>
</comment>
<organism evidence="7 8">
    <name type="scientific">Fonsecaea monophora</name>
    <dbReference type="NCBI Taxonomy" id="254056"/>
    <lineage>
        <taxon>Eukaryota</taxon>
        <taxon>Fungi</taxon>
        <taxon>Dikarya</taxon>
        <taxon>Ascomycota</taxon>
        <taxon>Pezizomycotina</taxon>
        <taxon>Eurotiomycetes</taxon>
        <taxon>Chaetothyriomycetidae</taxon>
        <taxon>Chaetothyriales</taxon>
        <taxon>Herpotrichiellaceae</taxon>
        <taxon>Fonsecaea</taxon>
    </lineage>
</organism>
<dbReference type="AlphaFoldDB" id="A0A177FM84"/>
<dbReference type="PANTHER" id="PTHR15818">
    <property type="entry name" value="G PATCH AND KOW-CONTAINING"/>
    <property type="match status" value="1"/>
</dbReference>
<dbReference type="InterPro" id="IPR045166">
    <property type="entry name" value="Spp2-like"/>
</dbReference>
<dbReference type="GO" id="GO:0000398">
    <property type="term" value="P:mRNA splicing, via spliceosome"/>
    <property type="evidence" value="ECO:0007669"/>
    <property type="project" value="UniProtKB-UniRule"/>
</dbReference>
<feature type="compositionally biased region" description="Polar residues" evidence="5">
    <location>
        <begin position="138"/>
        <end position="155"/>
    </location>
</feature>
<evidence type="ECO:0000256" key="4">
    <source>
        <dbReference type="RuleBase" id="RU369096"/>
    </source>
</evidence>
<evidence type="ECO:0000256" key="3">
    <source>
        <dbReference type="ARBA" id="ARBA00023242"/>
    </source>
</evidence>
<evidence type="ECO:0000256" key="5">
    <source>
        <dbReference type="SAM" id="MobiDB-lite"/>
    </source>
</evidence>
<reference evidence="7 8" key="1">
    <citation type="submission" date="2016-03" db="EMBL/GenBank/DDBJ databases">
        <title>Draft genome sequence of the Fonsecaea monophora CBS 269.37.</title>
        <authorList>
            <person name="Bombassaro A."/>
            <person name="Vinicius W.A."/>
            <person name="De Hoog S."/>
            <person name="Sun J."/>
            <person name="Souza E.M."/>
            <person name="Raittz R.T."/>
            <person name="Costa F."/>
            <person name="Leao A.C."/>
            <person name="Tadra-Sfeir M.Z."/>
            <person name="Baura V."/>
            <person name="Balsanelli E."/>
            <person name="Pedrosa F.O."/>
            <person name="Moreno L.F."/>
            <person name="Steffens M.B."/>
            <person name="Xi L."/>
            <person name="Bocca A.L."/>
            <person name="Felipe M.S."/>
            <person name="Teixeira M."/>
            <person name="Telles Filho F.Q."/>
            <person name="Azevedo C.M."/>
            <person name="Gomes R."/>
            <person name="Vicente V.A."/>
        </authorList>
    </citation>
    <scope>NUCLEOTIDE SEQUENCE [LARGE SCALE GENOMIC DNA]</scope>
    <source>
        <strain evidence="7 8">CBS 269.37</strain>
    </source>
</reference>
<feature type="compositionally biased region" description="Low complexity" evidence="5">
    <location>
        <begin position="98"/>
        <end position="112"/>
    </location>
</feature>
<dbReference type="InterPro" id="IPR026822">
    <property type="entry name" value="Spp2/MOS2_G-patch"/>
</dbReference>
<dbReference type="GO" id="GO:0005681">
    <property type="term" value="C:spliceosomal complex"/>
    <property type="evidence" value="ECO:0007669"/>
    <property type="project" value="UniProtKB-UniRule"/>
</dbReference>
<dbReference type="EMBL" id="LVKK01000001">
    <property type="protein sequence ID" value="OAG45375.1"/>
    <property type="molecule type" value="Genomic_DNA"/>
</dbReference>
<proteinExistence type="inferred from homology"/>
<keyword evidence="4" id="KW-0747">Spliceosome</keyword>
<name>A0A177FM84_9EURO</name>
<keyword evidence="4" id="KW-0508">mRNA splicing</keyword>
<dbReference type="Proteomes" id="UP000077002">
    <property type="component" value="Unassembled WGS sequence"/>
</dbReference>
<dbReference type="GeneID" id="34595191"/>
<dbReference type="OrthoDB" id="5577072at2759"/>
<gene>
    <name evidence="7" type="ORF">AYO21_00009</name>
</gene>
<evidence type="ECO:0000256" key="2">
    <source>
        <dbReference type="ARBA" id="ARBA00008576"/>
    </source>
</evidence>
<comment type="similarity">
    <text evidence="2 4">Belongs to the SPP2 family.</text>
</comment>
<dbReference type="PANTHER" id="PTHR15818:SF2">
    <property type="entry name" value="G-PATCH DOMAIN AND KOW MOTIFS-CONTAINING PROTEIN"/>
    <property type="match status" value="1"/>
</dbReference>
<sequence length="446" mass="48970">MKPISFGLGKPKGAAPAQSAGTTSRKTHTPSSSRLSRTALRHDSDNEDEEEPRHESVSGFSSSGAILSQPLQDSQEKVIPNAGNADWRRQGRKNLLPAEVQAQQQNGNGVVVVERDEVSKASGLQFAEKDEEEREHQTNGSQQSQEEQPATQPKQLTADEEALQALLDDGSGKPRSNAVITIQGNRQLSPQDETQDFREDVASRPDSSTLEEYAAMPVEEFGMAMLRGMGQKRRANGEIIDLAPKNDDNPRKLRKQEGFLGIGAKAAPGSDIELGAWGKADMRKNTKGQGFFTPLMRENKATGERISEDEFQKRLKESSNAKQEEEWKQRRDRNLEISALREATVMDVKIPVRGATQMTETTNAHDRDVMMTDTTLVRPIEVIGTGTGTETEIEIETGTEKKTETVTEIGTEIETETATVATGTDNVGLVGKENREVFGQMESLHA</sequence>
<evidence type="ECO:0000256" key="1">
    <source>
        <dbReference type="ARBA" id="ARBA00004123"/>
    </source>
</evidence>
<keyword evidence="4" id="KW-0507">mRNA processing</keyword>
<protein>
    <recommendedName>
        <fullName evidence="4">Pre-mRNA-splicing factor</fullName>
    </recommendedName>
</protein>
<keyword evidence="3 4" id="KW-0539">Nucleus</keyword>
<keyword evidence="8" id="KW-1185">Reference proteome</keyword>
<comment type="function">
    <text evidence="4">Involved in spliceosome maturation and the first step of pre-mRNA splicing.</text>
</comment>
<feature type="region of interest" description="Disordered" evidence="5">
    <location>
        <begin position="307"/>
        <end position="330"/>
    </location>
</feature>
<dbReference type="RefSeq" id="XP_022517327.1">
    <property type="nucleotide sequence ID" value="XM_022650001.1"/>
</dbReference>
<feature type="compositionally biased region" description="Polar residues" evidence="5">
    <location>
        <begin position="19"/>
        <end position="36"/>
    </location>
</feature>
<accession>A0A177FM84</accession>
<feature type="region of interest" description="Disordered" evidence="5">
    <location>
        <begin position="1"/>
        <end position="211"/>
    </location>
</feature>
<dbReference type="Pfam" id="PF12656">
    <property type="entry name" value="G-patch_2"/>
    <property type="match status" value="1"/>
</dbReference>
<evidence type="ECO:0000259" key="6">
    <source>
        <dbReference type="Pfam" id="PF12656"/>
    </source>
</evidence>
<feature type="domain" description="Spp2/MOS2 G-patch" evidence="6">
    <location>
        <begin position="205"/>
        <end position="267"/>
    </location>
</feature>
<evidence type="ECO:0000313" key="7">
    <source>
        <dbReference type="EMBL" id="OAG45375.1"/>
    </source>
</evidence>
<feature type="compositionally biased region" description="Polar residues" evidence="5">
    <location>
        <begin position="178"/>
        <end position="192"/>
    </location>
</feature>
<comment type="subcellular location">
    <subcellularLocation>
        <location evidence="1 4">Nucleus</location>
    </subcellularLocation>
</comment>
<evidence type="ECO:0000313" key="8">
    <source>
        <dbReference type="Proteomes" id="UP000077002"/>
    </source>
</evidence>
<feature type="compositionally biased region" description="Polar residues" evidence="5">
    <location>
        <begin position="58"/>
        <end position="73"/>
    </location>
</feature>